<organism evidence="1 2">
    <name type="scientific">Citrus sinensis</name>
    <name type="common">Sweet orange</name>
    <name type="synonym">Citrus aurantium var. sinensis</name>
    <dbReference type="NCBI Taxonomy" id="2711"/>
    <lineage>
        <taxon>Eukaryota</taxon>
        <taxon>Viridiplantae</taxon>
        <taxon>Streptophyta</taxon>
        <taxon>Embryophyta</taxon>
        <taxon>Tracheophyta</taxon>
        <taxon>Spermatophyta</taxon>
        <taxon>Magnoliopsida</taxon>
        <taxon>eudicotyledons</taxon>
        <taxon>Gunneridae</taxon>
        <taxon>Pentapetalae</taxon>
        <taxon>rosids</taxon>
        <taxon>malvids</taxon>
        <taxon>Sapindales</taxon>
        <taxon>Rutaceae</taxon>
        <taxon>Aurantioideae</taxon>
        <taxon>Citrus</taxon>
    </lineage>
</organism>
<evidence type="ECO:0000313" key="1">
    <source>
        <dbReference type="EMBL" id="KAH9681320.1"/>
    </source>
</evidence>
<gene>
    <name evidence="1" type="ORF">KPL71_026937</name>
</gene>
<protein>
    <submittedName>
        <fullName evidence="1">Integrase catalytic domain-containing protein</fullName>
    </submittedName>
</protein>
<proteinExistence type="predicted"/>
<dbReference type="Proteomes" id="UP000829398">
    <property type="component" value="Chromosome 9"/>
</dbReference>
<reference evidence="2" key="1">
    <citation type="journal article" date="2023" name="Hortic. Res.">
        <title>A chromosome-level phased genome enabling allele-level studies in sweet orange: a case study on citrus Huanglongbing tolerance.</title>
        <authorList>
            <person name="Wu B."/>
            <person name="Yu Q."/>
            <person name="Deng Z."/>
            <person name="Duan Y."/>
            <person name="Luo F."/>
            <person name="Gmitter F. Jr."/>
        </authorList>
    </citation>
    <scope>NUCLEOTIDE SEQUENCE [LARGE SCALE GENOMIC DNA]</scope>
    <source>
        <strain evidence="2">cv. Valencia</strain>
    </source>
</reference>
<dbReference type="EMBL" id="CM039178">
    <property type="protein sequence ID" value="KAH9681320.1"/>
    <property type="molecule type" value="Genomic_DNA"/>
</dbReference>
<accession>A0ACB8I2G1</accession>
<sequence length="576" mass="65976">MPLSYWEEALAFAAYLINRTPSSSLGFQTPFQVLNDAIMSPNVPNLPPHVFGCVAFVHLPQQDKLSLRALRCVFVEDALHQKGYRCYHPPSRKIYIIMDVVFHEDIMYYLSESEFQGEYNEEEIHTLTYLPPEENTTAIQNESYEEIPNQSSAEDVPTTSSIRRILPQRQNRESNQSFLNQLSVVSIPNSVQEALKDPKWKATMNDEMRSLQKNQTWELVDLPPGKKPVGCRWIYTIKYKADGSIERYKARLVAKGYTQTYGIDYTDTFALVAKINIIRILLSLAVILDWLVQQFDVKNAFLHGDLSEEIYMDLPPGCKITALIVYVDDMVVIGNDEEEIEALQKYLLREFEMKDLGALKYFLGIEVPRSKGGIFLSQRKYALDLLHETGMTVCQPIDTPIEEGLKFCITSDQVPVDKGRYQRLIGRLMYLSHTRPDLAYALSVIGPSQLVIDALLQDTLPLWQAEYRGMALGVCEGLWISFILNDLSYPSQQSIQLYCDNKVARDIAHNPVQHDRTKHVEVDRFFIKEKLDEKILELPKIQSEDQLADILMKAISSRAFTKFLEKLGMQDIYASA</sequence>
<evidence type="ECO:0000313" key="2">
    <source>
        <dbReference type="Proteomes" id="UP000829398"/>
    </source>
</evidence>
<name>A0ACB8I2G1_CITSI</name>
<keyword evidence="2" id="KW-1185">Reference proteome</keyword>
<comment type="caution">
    <text evidence="1">The sequence shown here is derived from an EMBL/GenBank/DDBJ whole genome shotgun (WGS) entry which is preliminary data.</text>
</comment>